<dbReference type="Gene3D" id="2.130.10.10">
    <property type="entry name" value="YVTN repeat-like/Quinoprotein amine dehydrogenase"/>
    <property type="match status" value="1"/>
</dbReference>
<evidence type="ECO:0000313" key="9">
    <source>
        <dbReference type="Proteomes" id="UP000053676"/>
    </source>
</evidence>
<dbReference type="Pfam" id="PF00400">
    <property type="entry name" value="WD40"/>
    <property type="match status" value="5"/>
</dbReference>
<dbReference type="InterPro" id="IPR036322">
    <property type="entry name" value="WD40_repeat_dom_sf"/>
</dbReference>
<keyword evidence="3" id="KW-0677">Repeat</keyword>
<dbReference type="GO" id="GO:0032040">
    <property type="term" value="C:small-subunit processome"/>
    <property type="evidence" value="ECO:0007669"/>
    <property type="project" value="TreeGrafter"/>
</dbReference>
<dbReference type="PROSITE" id="PS50294">
    <property type="entry name" value="WD_REPEATS_REGION"/>
    <property type="match status" value="2"/>
</dbReference>
<gene>
    <name evidence="8" type="ORF">NECAME_08287</name>
</gene>
<dbReference type="Pfam" id="PF11957">
    <property type="entry name" value="efThoc1"/>
    <property type="match status" value="1"/>
</dbReference>
<evidence type="ECO:0000256" key="5">
    <source>
        <dbReference type="PROSITE-ProRule" id="PRU00221"/>
    </source>
</evidence>
<dbReference type="FunFam" id="2.130.10.10:FF:000509">
    <property type="entry name" value="U3 small nucleolar RNA-interacting protein"/>
    <property type="match status" value="1"/>
</dbReference>
<protein>
    <submittedName>
        <fullName evidence="8">WD domain, G-beta repeat protein</fullName>
    </submittedName>
</protein>
<feature type="domain" description="Death" evidence="7">
    <location>
        <begin position="588"/>
        <end position="628"/>
    </location>
</feature>
<proteinExistence type="predicted"/>
<feature type="repeat" description="WD" evidence="5">
    <location>
        <begin position="872"/>
        <end position="913"/>
    </location>
</feature>
<feature type="repeat" description="WD" evidence="5">
    <location>
        <begin position="914"/>
        <end position="955"/>
    </location>
</feature>
<dbReference type="Proteomes" id="UP000053676">
    <property type="component" value="Unassembled WGS sequence"/>
</dbReference>
<dbReference type="PANTHER" id="PTHR19865">
    <property type="entry name" value="U3 SMALL NUCLEOLAR RNA INTERACTING PROTEIN 2"/>
    <property type="match status" value="1"/>
</dbReference>
<keyword evidence="2 5" id="KW-0853">WD repeat</keyword>
<dbReference type="GO" id="GO:0007165">
    <property type="term" value="P:signal transduction"/>
    <property type="evidence" value="ECO:0007669"/>
    <property type="project" value="InterPro"/>
</dbReference>
<accession>W2TL50</accession>
<dbReference type="SUPFAM" id="SSF50978">
    <property type="entry name" value="WD40 repeat-like"/>
    <property type="match status" value="1"/>
</dbReference>
<dbReference type="PROSITE" id="PS00678">
    <property type="entry name" value="WD_REPEATS_1"/>
    <property type="match status" value="2"/>
</dbReference>
<reference evidence="9" key="1">
    <citation type="journal article" date="2014" name="Nat. Genet.">
        <title>Genome of the human hookworm Necator americanus.</title>
        <authorList>
            <person name="Tang Y.T."/>
            <person name="Gao X."/>
            <person name="Rosa B.A."/>
            <person name="Abubucker S."/>
            <person name="Hallsworth-Pepin K."/>
            <person name="Martin J."/>
            <person name="Tyagi R."/>
            <person name="Heizer E."/>
            <person name="Zhang X."/>
            <person name="Bhonagiri-Palsikar V."/>
            <person name="Minx P."/>
            <person name="Warren W.C."/>
            <person name="Wang Q."/>
            <person name="Zhan B."/>
            <person name="Hotez P.J."/>
            <person name="Sternberg P.W."/>
            <person name="Dougall A."/>
            <person name="Gaze S.T."/>
            <person name="Mulvenna J."/>
            <person name="Sotillo J."/>
            <person name="Ranganathan S."/>
            <person name="Rabelo E.M."/>
            <person name="Wilson R.K."/>
            <person name="Felgner P.L."/>
            <person name="Bethony J."/>
            <person name="Hawdon J.M."/>
            <person name="Gasser R.B."/>
            <person name="Loukas A."/>
            <person name="Mitreva M."/>
        </authorList>
    </citation>
    <scope>NUCLEOTIDE SEQUENCE [LARGE SCALE GENOMIC DNA]</scope>
</reference>
<organism evidence="8 9">
    <name type="scientific">Necator americanus</name>
    <name type="common">Human hookworm</name>
    <dbReference type="NCBI Taxonomy" id="51031"/>
    <lineage>
        <taxon>Eukaryota</taxon>
        <taxon>Metazoa</taxon>
        <taxon>Ecdysozoa</taxon>
        <taxon>Nematoda</taxon>
        <taxon>Chromadorea</taxon>
        <taxon>Rhabditida</taxon>
        <taxon>Rhabditina</taxon>
        <taxon>Rhabditomorpha</taxon>
        <taxon>Strongyloidea</taxon>
        <taxon>Ancylostomatidae</taxon>
        <taxon>Bunostominae</taxon>
        <taxon>Necator</taxon>
    </lineage>
</organism>
<dbReference type="STRING" id="51031.W2TL50"/>
<evidence type="ECO:0000256" key="2">
    <source>
        <dbReference type="ARBA" id="ARBA00022574"/>
    </source>
</evidence>
<dbReference type="EMBL" id="KI658625">
    <property type="protein sequence ID" value="ETN81747.1"/>
    <property type="molecule type" value="Genomic_DNA"/>
</dbReference>
<dbReference type="SMART" id="SM00320">
    <property type="entry name" value="WD40"/>
    <property type="match status" value="6"/>
</dbReference>
<dbReference type="AlphaFoldDB" id="W2TL50"/>
<dbReference type="InterPro" id="IPR001680">
    <property type="entry name" value="WD40_rpt"/>
</dbReference>
<dbReference type="KEGG" id="nai:NECAME_08287"/>
<evidence type="ECO:0000259" key="7">
    <source>
        <dbReference type="PROSITE" id="PS50017"/>
    </source>
</evidence>
<feature type="repeat" description="WD" evidence="5">
    <location>
        <begin position="1006"/>
        <end position="1039"/>
    </location>
</feature>
<sequence>MEELVKKRDFEGLKNYFANCRESVGNLFHGFFGGFSCAYDCFSEEDLSSLLEVRLRERGLDIARGPDETIEENVRRHLEFSLNVCKSGLCVKQTAVQTLQDMFEVSGIGRCERLFGILEENMLQFKQSPLVESSQTPILRMCNDLLKRLSRSAETSFCGRILFFLSRYLPLGEKSGLNLMGHFNTQNITKFDTTETQPVDLINGSDEEIETGEIKEAKEINIPVDHALYSMFWQMQDFFSNPTLCFDKTQWAVFQKNSTDVLGVFSSYKLEKSGDDDDDDGMKCSAITENFHELIDEADSYFAKYLTSPKLLQLQLNDSQFRRYFLIQFIILCQYLTSSKAKQKNTSLSDDQLKFVNENQEKCYRLLRETHPKGTHFADSVNHILQRELEWAKWKSESCPAMTDLADKHPMQPYKKRPRTTFNPSVVDVGSVELNKLWSFGPNVLEACKDGKRKFAPSLAEFLRDPIDELDPEQQVEDQYKSTRDPAFQFRACRLLMAESSQYISAQSQQTLNIPLFLDNIILKTGKGMDEFRDELQEREEQQAKKAVEESLLRNRCNGVEGSASPGSDYELNDITLSKLCCILSPHWKTLAETMEIKGEKLEEIKGKTNEESCAAVVKYWTETNGRNFRMMRNLLLKAHLLSEMVVDLLRMPAFFLSSTKGPPKKKIATKRGLKDGDDKEARLTRRRRMMERTEISSDEEEVGVTDDRISEASEGEYEIEDIARLKAKEYLQKLQDSGKTEKEIQETLREDAAVKAGTLRKRLADLAELRDEDEICHRGHRFPPLCIAISPCRKYIISSGKESSIVKYDISAQKITGRIRRTKVADKDQKAHCGHIFAVAISSDGKFIASGGHDAVLKIWDFATLTHIRDFKGHRAPITALCFQLKTNCLFSASHDRSVKLWDLDQMGLVDTMYGHQDAVVALSAVQKQRVVTAGRQDRSCRLWKVEEESQLLFNGHSACVSMDCVAMLDDEHFVSGSADGALCVWSIWKKKPLVVRPLIHGLRAPGDPRWVICISAVPFSDLVASGSDDGELKLWKVAADYKSISHVFSYSVSGFINDIRFSVDGSIIAVAAGQEHREGRWWVEKEARNQVIVLPVHYGEEQTQADLQKRNGVDKTADMSDSDDEDDG</sequence>
<dbReference type="PRINTS" id="PR00320">
    <property type="entry name" value="GPROTEINBRPT"/>
</dbReference>
<dbReference type="GO" id="GO:0034511">
    <property type="term" value="F:U3 snoRNA binding"/>
    <property type="evidence" value="ECO:0007669"/>
    <property type="project" value="InterPro"/>
</dbReference>
<dbReference type="InterPro" id="IPR000488">
    <property type="entry name" value="Death_dom"/>
</dbReference>
<feature type="region of interest" description="Disordered" evidence="6">
    <location>
        <begin position="1105"/>
        <end position="1130"/>
    </location>
</feature>
<dbReference type="PROSITE" id="PS50017">
    <property type="entry name" value="DEATH_DOMAIN"/>
    <property type="match status" value="1"/>
</dbReference>
<feature type="repeat" description="WD" evidence="5">
    <location>
        <begin position="830"/>
        <end position="871"/>
    </location>
</feature>
<dbReference type="InterPro" id="IPR039241">
    <property type="entry name" value="Rrp9-like"/>
</dbReference>
<dbReference type="OrthoDB" id="10257415at2759"/>
<keyword evidence="9" id="KW-1185">Reference proteome</keyword>
<feature type="compositionally biased region" description="Basic and acidic residues" evidence="6">
    <location>
        <begin position="1109"/>
        <end position="1120"/>
    </location>
</feature>
<evidence type="ECO:0000313" key="8">
    <source>
        <dbReference type="EMBL" id="ETN81747.1"/>
    </source>
</evidence>
<evidence type="ECO:0000256" key="3">
    <source>
        <dbReference type="ARBA" id="ARBA00022737"/>
    </source>
</evidence>
<dbReference type="PANTHER" id="PTHR19865:SF0">
    <property type="entry name" value="U3 SMALL NUCLEOLAR RNA-INTERACTING PROTEIN 2"/>
    <property type="match status" value="1"/>
</dbReference>
<keyword evidence="4" id="KW-0539">Nucleus</keyword>
<evidence type="ECO:0000256" key="1">
    <source>
        <dbReference type="ARBA" id="ARBA00004123"/>
    </source>
</evidence>
<dbReference type="PROSITE" id="PS50082">
    <property type="entry name" value="WD_REPEATS_2"/>
    <property type="match status" value="4"/>
</dbReference>
<comment type="subcellular location">
    <subcellularLocation>
        <location evidence="1">Nucleus</location>
    </subcellularLocation>
</comment>
<dbReference type="InterPro" id="IPR021861">
    <property type="entry name" value="THO_THOC1"/>
</dbReference>
<evidence type="ECO:0000256" key="6">
    <source>
        <dbReference type="SAM" id="MobiDB-lite"/>
    </source>
</evidence>
<dbReference type="InterPro" id="IPR019775">
    <property type="entry name" value="WD40_repeat_CS"/>
</dbReference>
<name>W2TL50_NECAM</name>
<evidence type="ECO:0000256" key="4">
    <source>
        <dbReference type="ARBA" id="ARBA00023242"/>
    </source>
</evidence>
<dbReference type="CDD" id="cd00200">
    <property type="entry name" value="WD40"/>
    <property type="match status" value="1"/>
</dbReference>
<dbReference type="InterPro" id="IPR020472">
    <property type="entry name" value="WD40_PAC1"/>
</dbReference>
<dbReference type="InterPro" id="IPR015943">
    <property type="entry name" value="WD40/YVTN_repeat-like_dom_sf"/>
</dbReference>